<name>A0A3P7NH22_DIBLA</name>
<dbReference type="InterPro" id="IPR036526">
    <property type="entry name" value="C-N_Hydrolase_sf"/>
</dbReference>
<comment type="catalytic activity">
    <reaction evidence="4">
        <text>2-oxosuccinamate + H2O = oxaloacetate + NH4(+)</text>
        <dbReference type="Rhea" id="RHEA:59412"/>
        <dbReference type="ChEBI" id="CHEBI:15377"/>
        <dbReference type="ChEBI" id="CHEBI:16452"/>
        <dbReference type="ChEBI" id="CHEBI:28938"/>
        <dbReference type="ChEBI" id="CHEBI:57735"/>
        <dbReference type="EC" id="3.5.1.3"/>
    </reaction>
    <physiologicalReaction direction="left-to-right" evidence="4">
        <dbReference type="Rhea" id="RHEA:59413"/>
    </physiologicalReaction>
</comment>
<proteinExistence type="predicted"/>
<evidence type="ECO:0000259" key="5">
    <source>
        <dbReference type="Pfam" id="PF00795"/>
    </source>
</evidence>
<dbReference type="GO" id="GO:0006107">
    <property type="term" value="P:oxaloacetate metabolic process"/>
    <property type="evidence" value="ECO:0007669"/>
    <property type="project" value="TreeGrafter"/>
</dbReference>
<gene>
    <name evidence="6" type="ORF">DILT_LOCUS4660</name>
</gene>
<keyword evidence="7" id="KW-1185">Reference proteome</keyword>
<dbReference type="AlphaFoldDB" id="A0A3P7NH22"/>
<evidence type="ECO:0000256" key="4">
    <source>
        <dbReference type="ARBA" id="ARBA00048745"/>
    </source>
</evidence>
<evidence type="ECO:0000313" key="7">
    <source>
        <dbReference type="Proteomes" id="UP000281553"/>
    </source>
</evidence>
<dbReference type="Gene3D" id="3.60.110.10">
    <property type="entry name" value="Carbon-nitrogen hydrolase"/>
    <property type="match status" value="1"/>
</dbReference>
<comment type="catalytic activity">
    <reaction evidence="1">
        <text>2-oxoglutaramate + H2O = 2-oxoglutarate + NH4(+)</text>
        <dbReference type="Rhea" id="RHEA:32963"/>
        <dbReference type="ChEBI" id="CHEBI:15377"/>
        <dbReference type="ChEBI" id="CHEBI:16769"/>
        <dbReference type="ChEBI" id="CHEBI:16810"/>
        <dbReference type="ChEBI" id="CHEBI:28938"/>
        <dbReference type="EC" id="3.5.1.3"/>
    </reaction>
    <physiologicalReaction direction="left-to-right" evidence="1">
        <dbReference type="Rhea" id="RHEA:32964"/>
    </physiologicalReaction>
</comment>
<protein>
    <recommendedName>
        <fullName evidence="2">omega-amidase</fullName>
        <ecNumber evidence="2">3.5.1.3</ecNumber>
    </recommendedName>
    <alternativeName>
        <fullName evidence="3">Nitrilase homolog 2</fullName>
    </alternativeName>
</protein>
<organism evidence="6 7">
    <name type="scientific">Dibothriocephalus latus</name>
    <name type="common">Fish tapeworm</name>
    <name type="synonym">Diphyllobothrium latum</name>
    <dbReference type="NCBI Taxonomy" id="60516"/>
    <lineage>
        <taxon>Eukaryota</taxon>
        <taxon>Metazoa</taxon>
        <taxon>Spiralia</taxon>
        <taxon>Lophotrochozoa</taxon>
        <taxon>Platyhelminthes</taxon>
        <taxon>Cestoda</taxon>
        <taxon>Eucestoda</taxon>
        <taxon>Diphyllobothriidea</taxon>
        <taxon>Diphyllobothriidae</taxon>
        <taxon>Dibothriocephalus</taxon>
    </lineage>
</organism>
<accession>A0A3P7NH22</accession>
<dbReference type="EMBL" id="UYRU01045864">
    <property type="protein sequence ID" value="VDN08829.1"/>
    <property type="molecule type" value="Genomic_DNA"/>
</dbReference>
<dbReference type="OrthoDB" id="10250282at2759"/>
<dbReference type="InterPro" id="IPR003010">
    <property type="entry name" value="C-N_Hydrolase"/>
</dbReference>
<dbReference type="GO" id="GO:0050152">
    <property type="term" value="F:omega-amidase activity"/>
    <property type="evidence" value="ECO:0007669"/>
    <property type="project" value="UniProtKB-EC"/>
</dbReference>
<dbReference type="SUPFAM" id="SSF56317">
    <property type="entry name" value="Carbon-nitrogen hydrolase"/>
    <property type="match status" value="1"/>
</dbReference>
<evidence type="ECO:0000256" key="2">
    <source>
        <dbReference type="ARBA" id="ARBA00039118"/>
    </source>
</evidence>
<dbReference type="GO" id="GO:0006541">
    <property type="term" value="P:glutamine metabolic process"/>
    <property type="evidence" value="ECO:0007669"/>
    <property type="project" value="TreeGrafter"/>
</dbReference>
<dbReference type="GO" id="GO:0005739">
    <property type="term" value="C:mitochondrion"/>
    <property type="evidence" value="ECO:0007669"/>
    <property type="project" value="TreeGrafter"/>
</dbReference>
<dbReference type="Pfam" id="PF00795">
    <property type="entry name" value="CN_hydrolase"/>
    <property type="match status" value="1"/>
</dbReference>
<dbReference type="EC" id="3.5.1.3" evidence="2"/>
<dbReference type="PANTHER" id="PTHR23088">
    <property type="entry name" value="NITRILASE-RELATED"/>
    <property type="match status" value="1"/>
</dbReference>
<reference evidence="6 7" key="1">
    <citation type="submission" date="2018-11" db="EMBL/GenBank/DDBJ databases">
        <authorList>
            <consortium name="Pathogen Informatics"/>
        </authorList>
    </citation>
    <scope>NUCLEOTIDE SEQUENCE [LARGE SCALE GENOMIC DNA]</scope>
</reference>
<dbReference type="GO" id="GO:0006528">
    <property type="term" value="P:asparagine metabolic process"/>
    <property type="evidence" value="ECO:0007669"/>
    <property type="project" value="TreeGrafter"/>
</dbReference>
<evidence type="ECO:0000256" key="1">
    <source>
        <dbReference type="ARBA" id="ARBA00036637"/>
    </source>
</evidence>
<feature type="domain" description="CN hydrolase" evidence="5">
    <location>
        <begin position="10"/>
        <end position="72"/>
    </location>
</feature>
<sequence length="138" mass="15375">MCPSYALFIAGKISFHESDTLSPGSNFLSFKAKNKDGHVFTVGMGICYDIRFPEFALIYARQRGCDLLIYPGAFNTTTGNPPLFFCHLLTLCGSLSSSPLAGIETCTIQETVRKKTKYRIENQENSRFGNHICLFVLC</sequence>
<evidence type="ECO:0000313" key="6">
    <source>
        <dbReference type="EMBL" id="VDN08829.1"/>
    </source>
</evidence>
<dbReference type="PANTHER" id="PTHR23088:SF30">
    <property type="entry name" value="OMEGA-AMIDASE NIT2"/>
    <property type="match status" value="1"/>
</dbReference>
<evidence type="ECO:0000256" key="3">
    <source>
        <dbReference type="ARBA" id="ARBA00041576"/>
    </source>
</evidence>
<dbReference type="Proteomes" id="UP000281553">
    <property type="component" value="Unassembled WGS sequence"/>
</dbReference>